<dbReference type="AlphaFoldDB" id="A0A518BGI0"/>
<dbReference type="InterPro" id="IPR001509">
    <property type="entry name" value="Epimerase_deHydtase"/>
</dbReference>
<sequence length="400" mass="43322">MELDPTRRDGRGPQSHLAIQIHRDPGMTLTSALNPSRRTLLTAAAASAGLALPGALDALARPLSAGAPKRLLVLGGTRFLGPAVVDAALARGWEVTLFNRGQSDPERYAQLETRIGDRDTGDIAALAEGQWDAVVDTSGYVPGHVRSAVELLRDRVGQYVFVSTVSVYADTAGEMIGEDTAVATVEPEVVEQVTTIRESFPYYGAMKALCEQAAEAAMPGRVLNLRPGLIVGPEDSSDRFTYWPVRVARGGEVLAPGDPNAEVQYIDVRDLGEWIVRTVADGTTGVFNAVGFDYRQSFQELLHAAKLTLGADASFTWVGEEFLLEREVAPYRDLPLWLPAGMRGHFDVSRALAAGLELRPATDTIRDTWTWAAARPADHVWRSGIDAAREAELLAAWHAR</sequence>
<dbReference type="EMBL" id="CP036287">
    <property type="protein sequence ID" value="QDU66070.1"/>
    <property type="molecule type" value="Genomic_DNA"/>
</dbReference>
<dbReference type="InterPro" id="IPR050177">
    <property type="entry name" value="Lipid_A_modif_metabolic_enz"/>
</dbReference>
<dbReference type="InterPro" id="IPR006311">
    <property type="entry name" value="TAT_signal"/>
</dbReference>
<dbReference type="InterPro" id="IPR036291">
    <property type="entry name" value="NAD(P)-bd_dom_sf"/>
</dbReference>
<name>A0A518BGI0_9BACT</name>
<dbReference type="KEGG" id="pbap:Pla133_11360"/>
<protein>
    <submittedName>
        <fullName evidence="2">NAD dependent epimerase/dehydratase family protein</fullName>
    </submittedName>
</protein>
<dbReference type="Pfam" id="PF01370">
    <property type="entry name" value="Epimerase"/>
    <property type="match status" value="1"/>
</dbReference>
<dbReference type="SUPFAM" id="SSF51735">
    <property type="entry name" value="NAD(P)-binding Rossmann-fold domains"/>
    <property type="match status" value="1"/>
</dbReference>
<proteinExistence type="predicted"/>
<reference evidence="2 3" key="1">
    <citation type="submission" date="2019-02" db="EMBL/GenBank/DDBJ databases">
        <title>Deep-cultivation of Planctomycetes and their phenomic and genomic characterization uncovers novel biology.</title>
        <authorList>
            <person name="Wiegand S."/>
            <person name="Jogler M."/>
            <person name="Boedeker C."/>
            <person name="Pinto D."/>
            <person name="Vollmers J."/>
            <person name="Rivas-Marin E."/>
            <person name="Kohn T."/>
            <person name="Peeters S.H."/>
            <person name="Heuer A."/>
            <person name="Rast P."/>
            <person name="Oberbeckmann S."/>
            <person name="Bunk B."/>
            <person name="Jeske O."/>
            <person name="Meyerdierks A."/>
            <person name="Storesund J.E."/>
            <person name="Kallscheuer N."/>
            <person name="Luecker S."/>
            <person name="Lage O.M."/>
            <person name="Pohl T."/>
            <person name="Merkel B.J."/>
            <person name="Hornburger P."/>
            <person name="Mueller R.-W."/>
            <person name="Bruemmer F."/>
            <person name="Labrenz M."/>
            <person name="Spormann A.M."/>
            <person name="Op den Camp H."/>
            <person name="Overmann J."/>
            <person name="Amann R."/>
            <person name="Jetten M.S.M."/>
            <person name="Mascher T."/>
            <person name="Medema M.H."/>
            <person name="Devos D.P."/>
            <person name="Kaster A.-K."/>
            <person name="Ovreas L."/>
            <person name="Rohde M."/>
            <person name="Galperin M.Y."/>
            <person name="Jogler C."/>
        </authorList>
    </citation>
    <scope>NUCLEOTIDE SEQUENCE [LARGE SCALE GENOMIC DNA]</scope>
    <source>
        <strain evidence="2 3">Pla133</strain>
    </source>
</reference>
<gene>
    <name evidence="2" type="ORF">Pla133_11360</name>
</gene>
<evidence type="ECO:0000313" key="2">
    <source>
        <dbReference type="EMBL" id="QDU66070.1"/>
    </source>
</evidence>
<evidence type="ECO:0000259" key="1">
    <source>
        <dbReference type="Pfam" id="PF01370"/>
    </source>
</evidence>
<dbReference type="PANTHER" id="PTHR43245:SF13">
    <property type="entry name" value="UDP-D-APIOSE_UDP-D-XYLOSE SYNTHASE 2"/>
    <property type="match status" value="1"/>
</dbReference>
<organism evidence="2 3">
    <name type="scientific">Engelhardtia mirabilis</name>
    <dbReference type="NCBI Taxonomy" id="2528011"/>
    <lineage>
        <taxon>Bacteria</taxon>
        <taxon>Pseudomonadati</taxon>
        <taxon>Planctomycetota</taxon>
        <taxon>Planctomycetia</taxon>
        <taxon>Planctomycetia incertae sedis</taxon>
        <taxon>Engelhardtia</taxon>
    </lineage>
</organism>
<evidence type="ECO:0000313" key="3">
    <source>
        <dbReference type="Proteomes" id="UP000316921"/>
    </source>
</evidence>
<dbReference type="Proteomes" id="UP000316921">
    <property type="component" value="Chromosome"/>
</dbReference>
<accession>A0A518BGI0</accession>
<keyword evidence="3" id="KW-1185">Reference proteome</keyword>
<dbReference type="PROSITE" id="PS51318">
    <property type="entry name" value="TAT"/>
    <property type="match status" value="1"/>
</dbReference>
<feature type="domain" description="NAD-dependent epimerase/dehydratase" evidence="1">
    <location>
        <begin position="72"/>
        <end position="281"/>
    </location>
</feature>
<dbReference type="Gene3D" id="3.40.50.720">
    <property type="entry name" value="NAD(P)-binding Rossmann-like Domain"/>
    <property type="match status" value="1"/>
</dbReference>
<dbReference type="PANTHER" id="PTHR43245">
    <property type="entry name" value="BIFUNCTIONAL POLYMYXIN RESISTANCE PROTEIN ARNA"/>
    <property type="match status" value="1"/>
</dbReference>